<dbReference type="SUPFAM" id="SSF46785">
    <property type="entry name" value="Winged helix' DNA-binding domain"/>
    <property type="match status" value="1"/>
</dbReference>
<dbReference type="InterPro" id="IPR018490">
    <property type="entry name" value="cNMP-bd_dom_sf"/>
</dbReference>
<comment type="caution">
    <text evidence="6">The sequence shown here is derived from an EMBL/GenBank/DDBJ whole genome shotgun (WGS) entry which is preliminary data.</text>
</comment>
<evidence type="ECO:0000259" key="4">
    <source>
        <dbReference type="PROSITE" id="PS50042"/>
    </source>
</evidence>
<dbReference type="Pfam" id="PF13545">
    <property type="entry name" value="HTH_Crp_2"/>
    <property type="match status" value="1"/>
</dbReference>
<name>A0ABW3NSZ5_9FLAO</name>
<reference evidence="7" key="1">
    <citation type="journal article" date="2019" name="Int. J. Syst. Evol. Microbiol.">
        <title>The Global Catalogue of Microorganisms (GCM) 10K type strain sequencing project: providing services to taxonomists for standard genome sequencing and annotation.</title>
        <authorList>
            <consortium name="The Broad Institute Genomics Platform"/>
            <consortium name="The Broad Institute Genome Sequencing Center for Infectious Disease"/>
            <person name="Wu L."/>
            <person name="Ma J."/>
        </authorList>
    </citation>
    <scope>NUCLEOTIDE SEQUENCE [LARGE SCALE GENOMIC DNA]</scope>
    <source>
        <strain evidence="7">CCUG 64793</strain>
    </source>
</reference>
<dbReference type="CDD" id="cd00092">
    <property type="entry name" value="HTH_CRP"/>
    <property type="match status" value="1"/>
</dbReference>
<dbReference type="PROSITE" id="PS50042">
    <property type="entry name" value="CNMP_BINDING_3"/>
    <property type="match status" value="1"/>
</dbReference>
<dbReference type="Gene3D" id="1.10.10.10">
    <property type="entry name" value="Winged helix-like DNA-binding domain superfamily/Winged helix DNA-binding domain"/>
    <property type="match status" value="1"/>
</dbReference>
<dbReference type="InterPro" id="IPR000595">
    <property type="entry name" value="cNMP-bd_dom"/>
</dbReference>
<evidence type="ECO:0000313" key="7">
    <source>
        <dbReference type="Proteomes" id="UP001597131"/>
    </source>
</evidence>
<gene>
    <name evidence="6" type="ORF">ACFQ3Q_08935</name>
</gene>
<organism evidence="6 7">
    <name type="scientific">Salegentibacter chungangensis</name>
    <dbReference type="NCBI Taxonomy" id="1335724"/>
    <lineage>
        <taxon>Bacteria</taxon>
        <taxon>Pseudomonadati</taxon>
        <taxon>Bacteroidota</taxon>
        <taxon>Flavobacteriia</taxon>
        <taxon>Flavobacteriales</taxon>
        <taxon>Flavobacteriaceae</taxon>
        <taxon>Salegentibacter</taxon>
    </lineage>
</organism>
<dbReference type="SUPFAM" id="SSF51206">
    <property type="entry name" value="cAMP-binding domain-like"/>
    <property type="match status" value="1"/>
</dbReference>
<keyword evidence="7" id="KW-1185">Reference proteome</keyword>
<evidence type="ECO:0000256" key="2">
    <source>
        <dbReference type="ARBA" id="ARBA00023125"/>
    </source>
</evidence>
<feature type="domain" description="HTH crp-type" evidence="5">
    <location>
        <begin position="163"/>
        <end position="232"/>
    </location>
</feature>
<keyword evidence="3" id="KW-0804">Transcription</keyword>
<evidence type="ECO:0000259" key="5">
    <source>
        <dbReference type="PROSITE" id="PS51063"/>
    </source>
</evidence>
<proteinExistence type="predicted"/>
<keyword evidence="1" id="KW-0805">Transcription regulation</keyword>
<evidence type="ECO:0000256" key="1">
    <source>
        <dbReference type="ARBA" id="ARBA00023015"/>
    </source>
</evidence>
<dbReference type="Proteomes" id="UP001597131">
    <property type="component" value="Unassembled WGS sequence"/>
</dbReference>
<dbReference type="RefSeq" id="WP_380744962.1">
    <property type="nucleotide sequence ID" value="NZ_JBHTLI010000001.1"/>
</dbReference>
<dbReference type="PANTHER" id="PTHR24567">
    <property type="entry name" value="CRP FAMILY TRANSCRIPTIONAL REGULATORY PROTEIN"/>
    <property type="match status" value="1"/>
</dbReference>
<dbReference type="PROSITE" id="PS51063">
    <property type="entry name" value="HTH_CRP_2"/>
    <property type="match status" value="1"/>
</dbReference>
<dbReference type="PANTHER" id="PTHR24567:SF26">
    <property type="entry name" value="REGULATORY PROTEIN YEIL"/>
    <property type="match status" value="1"/>
</dbReference>
<dbReference type="InterPro" id="IPR014710">
    <property type="entry name" value="RmlC-like_jellyroll"/>
</dbReference>
<evidence type="ECO:0000256" key="3">
    <source>
        <dbReference type="ARBA" id="ARBA00023163"/>
    </source>
</evidence>
<dbReference type="SMART" id="SM00419">
    <property type="entry name" value="HTH_CRP"/>
    <property type="match status" value="1"/>
</dbReference>
<dbReference type="InterPro" id="IPR050397">
    <property type="entry name" value="Env_Response_Regulators"/>
</dbReference>
<dbReference type="InterPro" id="IPR036390">
    <property type="entry name" value="WH_DNA-bd_sf"/>
</dbReference>
<accession>A0ABW3NSZ5</accession>
<dbReference type="InterPro" id="IPR036388">
    <property type="entry name" value="WH-like_DNA-bd_sf"/>
</dbReference>
<keyword evidence="2" id="KW-0238">DNA-binding</keyword>
<dbReference type="Gene3D" id="2.60.120.10">
    <property type="entry name" value="Jelly Rolls"/>
    <property type="match status" value="1"/>
</dbReference>
<dbReference type="CDD" id="cd00038">
    <property type="entry name" value="CAP_ED"/>
    <property type="match status" value="1"/>
</dbReference>
<dbReference type="EMBL" id="JBHTLI010000001">
    <property type="protein sequence ID" value="MFD1095872.1"/>
    <property type="molecule type" value="Genomic_DNA"/>
</dbReference>
<evidence type="ECO:0000313" key="6">
    <source>
        <dbReference type="EMBL" id="MFD1095872.1"/>
    </source>
</evidence>
<feature type="domain" description="Cyclic nucleotide-binding" evidence="4">
    <location>
        <begin position="28"/>
        <end position="149"/>
    </location>
</feature>
<dbReference type="InterPro" id="IPR012318">
    <property type="entry name" value="HTH_CRP"/>
</dbReference>
<dbReference type="SMART" id="SM00100">
    <property type="entry name" value="cNMP"/>
    <property type="match status" value="1"/>
</dbReference>
<dbReference type="Pfam" id="PF00027">
    <property type="entry name" value="cNMP_binding"/>
    <property type="match status" value="1"/>
</dbReference>
<protein>
    <submittedName>
        <fullName evidence="6">Crp/Fnr family transcriptional regulator</fullName>
    </submittedName>
</protein>
<sequence length="244" mass="28565">MATQYNRFKMMNERKLSKYLKALQENELFCNLSTEKLENFLAELEEEVWPKYTCSISKNKALYKFHIIISGRLKIYQTDPGTGREFTLYLLTKNDAFDILCLLDEVEHHTYYETLDDVKVLSIPIEKMRQWIRQNPEINKPLLKYMGKQMRSLEEYASNITLIDISTRLAKLILNNINNKSQKLEMINDLSNEELANLIGSTRAVVNRHLQDFKSDGIISVGRKKVEIKNLQLLLDKIEKRAGQ</sequence>